<proteinExistence type="predicted"/>
<dbReference type="Gene3D" id="2.60.40.1080">
    <property type="match status" value="4"/>
</dbReference>
<gene>
    <name evidence="2" type="ORF">PaBG_00206</name>
</gene>
<reference evidence="2 3" key="1">
    <citation type="journal article" date="2014" name="Genome Announc.">
        <title>Complete Genome Sequence of the Novel Giant Pseudomonas Phage PaBG.</title>
        <authorList>
            <person name="Sykilinda N.N."/>
            <person name="Bondar A.A."/>
            <person name="Gorshkova A.S."/>
            <person name="Kurochkina L.P."/>
            <person name="Kulikov E.E."/>
            <person name="Shneider M.M."/>
            <person name="Kadykov V.A."/>
            <person name="Solovjeva N.V."/>
            <person name="Kabilov M.R."/>
            <person name="Mesyanzhinov V.V."/>
            <person name="Vlassov V.V."/>
            <person name="Drukker V.V."/>
            <person name="Miroshnikov K.A."/>
        </authorList>
    </citation>
    <scope>NUCLEOTIDE SEQUENCE [LARGE SCALE GENOMIC DNA]</scope>
</reference>
<keyword evidence="3" id="KW-1185">Reference proteome</keyword>
<name>S5VZP6_9CAUD</name>
<feature type="region of interest" description="Disordered" evidence="1">
    <location>
        <begin position="140"/>
        <end position="165"/>
    </location>
</feature>
<accession>S5VZP6</accession>
<evidence type="ECO:0000313" key="3">
    <source>
        <dbReference type="Proteomes" id="UP000015545"/>
    </source>
</evidence>
<sequence length="1524" mass="159814">MATLAEFIRQAVALADYRNLAVENPIPVQLPLGNGENMTVVVSFMEPNNVTLPFNVSWIVVDPDSNDYLKVLRRTSALPMPGYRNTWVEITTMEDLIAEPQFWDLSSGFNLGEVEAPQLGAATIDVRGLVQLNREYAPDRDNPLVVGSNDARMSNARTPLPHTHPKLPITMMRGATGINAYTAKIGTANSPKAGEILTITGPGAQPNEWLGEWRRPTAADLVYDGPTFDDLIINGPVGNTIDETMPFTFSADAAFSDGQTIVGVAASWSVIGNGQYASIGTLTGIFQSLDVDQDQTVRVEARWTHPESGVQRSKFVDILVVDRTIQVNLVSIELNGPDEIEENSIATYTVTAHFDNGTSTGVTPTTFTSSNPGAGEFNAETGVLEVGELTTDQTTTISATYNFNGVTRDATLQVSCLDTTVYPANAVIVGPNTVDENTTVNFVLRVTYTNGTQVDVAASDWASSDEEAGTINATTGEFVAATNLFEDKQTVLTASYTLEGRTVNASKQVLVKDVTVYPRSATILGMASVNEGTIAQYQFRVTFSDDTSAVVSVSNWALDNPAVGTINPTTGQLVAAADVSVDTLGVISASYSANGQTVSATFNVTVTDETNYPASARIVGNAQMDENSTQTVTFEVTYTDGSKVIESITNWASSNTSAATIGAASGLVTAAVNLTANGTTTISGSFTRDGRTVTAELALTVRDTTNYPVSAVINGPATINEGGQADYTLAVTFTDGTTANRAANWSITGGNGATINTSGRVTAPANVDANTGATINASFTLDGRTVNAPARAIQIIDTTVYPSTARIIGPNSVPENTSQTYQLEVTFSDATKAIVPVTNWASSVPTTGTIDANTGLFSALETTGNKVTKITASYTAQGRTVGSELNITVVDATNYPVSAAIEGPAVVAEDGTAQYNLRVTFTDTTSSLVPVTDWASSNEGVGVINPTTGAFVAAANLLADGTTTISASYTSEGIRVDAQLTVTVEDETVYPVSAVITGAAVVDSLQTSQYELRVTFDDNSTLVMQADSWSSSNTTTGGTIDENGLFTAVENVSGSNINTTLTATYSLDGREVTATRVIAVHDVTNYPASVAISGPNSVNSSVSDGPGTAQYTAEVTYLDGTKNTLPSGTWSVEGASQSDPVGTIDAAGLFTANQTPGGGNRNISIKFSYTEFGRTVNGSKSVAFVVVPIPQSLAINGPSEVASDVSQPYTARLTLNNGGTMDVLATFSTTAASNIASMSADGTLAVQHLAADTPIELHATYTGNGITVTADRTITGKKAVELDSITVSGPTNLASGNSAQYTVTAHYDNGTTADVTASATFSSSVPAAGTFSGVTRGLFQAANVQSDTDTVLTFGFTANGISRSATVNLQVAAPLPTGSNLPRYGVAMFSDTDFTGGKTGTDVNYGNPYTRWSGIQDFADSVLTNLMPSANSSEQFTLNIGEAQYGYFMHLKSLSNYCEFTDLAINVPGGMGGITWTPEGEIGSTFDPIEVTYDCHDGNGPQQWLVYRTDWDTLGSITFRVRYT</sequence>
<evidence type="ECO:0000256" key="1">
    <source>
        <dbReference type="SAM" id="MobiDB-lite"/>
    </source>
</evidence>
<organism evidence="2 3">
    <name type="scientific">Pseudomonas phage PaBG</name>
    <dbReference type="NCBI Taxonomy" id="1335230"/>
    <lineage>
        <taxon>Viruses</taxon>
        <taxon>Duplodnaviria</taxon>
        <taxon>Heunggongvirae</taxon>
        <taxon>Uroviricota</taxon>
        <taxon>Caudoviricetes</taxon>
        <taxon>Baikalvirus</taxon>
        <taxon>Baikalvirus PaBG</taxon>
    </lineage>
</organism>
<evidence type="ECO:0000313" key="2">
    <source>
        <dbReference type="EMBL" id="AGS82090.1"/>
    </source>
</evidence>
<dbReference type="EMBL" id="KF147891">
    <property type="protein sequence ID" value="AGS82090.1"/>
    <property type="molecule type" value="Genomic_DNA"/>
</dbReference>
<dbReference type="RefSeq" id="YP_008433537.1">
    <property type="nucleotide sequence ID" value="NC_022096.1"/>
</dbReference>
<dbReference type="Proteomes" id="UP000015545">
    <property type="component" value="Segment"/>
</dbReference>
<dbReference type="KEGG" id="vg:16574892"/>
<protein>
    <submittedName>
        <fullName evidence="2">Putative long tail fiber</fullName>
    </submittedName>
</protein>